<accession>A0A1A8V739</accession>
<evidence type="ECO:0000313" key="1">
    <source>
        <dbReference type="EMBL" id="SBS56200.1"/>
    </source>
</evidence>
<feature type="non-terminal residue" evidence="1">
    <location>
        <position position="86"/>
    </location>
</feature>
<sequence length="86" mass="9484">MKGNEVPSGLENGETATQQADGLQQLWSFSVEVCRTLPYESREAIGLQRTEIACELLEHQSNAGDYCVVCSMLEADPESSMIEMVQ</sequence>
<proteinExistence type="predicted"/>
<organism evidence="1">
    <name type="scientific">Nothobranchius furzeri</name>
    <name type="common">Turquoise killifish</name>
    <dbReference type="NCBI Taxonomy" id="105023"/>
    <lineage>
        <taxon>Eukaryota</taxon>
        <taxon>Metazoa</taxon>
        <taxon>Chordata</taxon>
        <taxon>Craniata</taxon>
        <taxon>Vertebrata</taxon>
        <taxon>Euteleostomi</taxon>
        <taxon>Actinopterygii</taxon>
        <taxon>Neopterygii</taxon>
        <taxon>Teleostei</taxon>
        <taxon>Neoteleostei</taxon>
        <taxon>Acanthomorphata</taxon>
        <taxon>Ovalentaria</taxon>
        <taxon>Atherinomorphae</taxon>
        <taxon>Cyprinodontiformes</taxon>
        <taxon>Nothobranchiidae</taxon>
        <taxon>Nothobranchius</taxon>
    </lineage>
</organism>
<reference evidence="1" key="1">
    <citation type="submission" date="2016-05" db="EMBL/GenBank/DDBJ databases">
        <authorList>
            <person name="Lavstsen T."/>
            <person name="Jespersen J.S."/>
        </authorList>
    </citation>
    <scope>NUCLEOTIDE SEQUENCE</scope>
    <source>
        <tissue evidence="1">Brain</tissue>
    </source>
</reference>
<reference evidence="1" key="2">
    <citation type="submission" date="2016-06" db="EMBL/GenBank/DDBJ databases">
        <title>The genome of a short-lived fish provides insights into sex chromosome evolution and the genetic control of aging.</title>
        <authorList>
            <person name="Reichwald K."/>
            <person name="Felder M."/>
            <person name="Petzold A."/>
            <person name="Koch P."/>
            <person name="Groth M."/>
            <person name="Platzer M."/>
        </authorList>
    </citation>
    <scope>NUCLEOTIDE SEQUENCE</scope>
    <source>
        <tissue evidence="1">Brain</tissue>
    </source>
</reference>
<dbReference type="AlphaFoldDB" id="A0A1A8V739"/>
<name>A0A1A8V739_NOTFU</name>
<protein>
    <submittedName>
        <fullName evidence="1">Uncharacterized protein</fullName>
    </submittedName>
</protein>
<gene>
    <name evidence="1" type="primary">Nfu_g_1_002803</name>
</gene>
<dbReference type="EMBL" id="HAEJ01015743">
    <property type="protein sequence ID" value="SBS56200.1"/>
    <property type="molecule type" value="Transcribed_RNA"/>
</dbReference>